<gene>
    <name evidence="1" type="ORF">A2Y98_02675</name>
</gene>
<dbReference type="Proteomes" id="UP000179099">
    <property type="component" value="Unassembled WGS sequence"/>
</dbReference>
<reference evidence="1 2" key="1">
    <citation type="journal article" date="2016" name="Nat. Commun.">
        <title>Thousands of microbial genomes shed light on interconnected biogeochemical processes in an aquifer system.</title>
        <authorList>
            <person name="Anantharaman K."/>
            <person name="Brown C.T."/>
            <person name="Hug L.A."/>
            <person name="Sharon I."/>
            <person name="Castelle C.J."/>
            <person name="Probst A.J."/>
            <person name="Thomas B.C."/>
            <person name="Singh A."/>
            <person name="Wilkins M.J."/>
            <person name="Karaoz U."/>
            <person name="Brodie E.L."/>
            <person name="Williams K.H."/>
            <person name="Hubbard S.S."/>
            <person name="Banfield J.F."/>
        </authorList>
    </citation>
    <scope>NUCLEOTIDE SEQUENCE [LARGE SCALE GENOMIC DNA]</scope>
</reference>
<evidence type="ECO:0008006" key="3">
    <source>
        <dbReference type="Google" id="ProtNLM"/>
    </source>
</evidence>
<dbReference type="AlphaFoldDB" id="A0A1G2F6V4"/>
<comment type="caution">
    <text evidence="1">The sequence shown here is derived from an EMBL/GenBank/DDBJ whole genome shotgun (WGS) entry which is preliminary data.</text>
</comment>
<accession>A0A1G2F6V4</accession>
<proteinExistence type="predicted"/>
<evidence type="ECO:0000313" key="1">
    <source>
        <dbReference type="EMBL" id="OGZ33804.1"/>
    </source>
</evidence>
<protein>
    <recommendedName>
        <fullName evidence="3">ISXO2-like transposase domain-containing protein</fullName>
    </recommendedName>
</protein>
<dbReference type="EMBL" id="MHMW01000025">
    <property type="protein sequence ID" value="OGZ33804.1"/>
    <property type="molecule type" value="Genomic_DNA"/>
</dbReference>
<sequence>MSKRLIKNCKLTNRRAGKLIDFFVLEVPASKADRIIRINRHSAERIYYIIRFNLAREYERHSPFKGEIEADESYFGGRRKGERGRMVATKVLLGT</sequence>
<organism evidence="1 2">
    <name type="scientific">Candidatus Portnoybacteria bacterium RBG_19FT_COMBO_36_7</name>
    <dbReference type="NCBI Taxonomy" id="1801992"/>
    <lineage>
        <taxon>Bacteria</taxon>
        <taxon>Candidatus Portnoyibacteriota</taxon>
    </lineage>
</organism>
<evidence type="ECO:0000313" key="2">
    <source>
        <dbReference type="Proteomes" id="UP000179099"/>
    </source>
</evidence>
<name>A0A1G2F6V4_9BACT</name>